<keyword evidence="3" id="KW-1185">Reference proteome</keyword>
<name>A0ABR7N403_9FIRM</name>
<dbReference type="Pfam" id="PF14336">
    <property type="entry name" value="GLUCM-like_C"/>
    <property type="match status" value="1"/>
</dbReference>
<evidence type="ECO:0000313" key="3">
    <source>
        <dbReference type="Proteomes" id="UP000606193"/>
    </source>
</evidence>
<dbReference type="Proteomes" id="UP000606193">
    <property type="component" value="Unassembled WGS sequence"/>
</dbReference>
<organism evidence="2 3">
    <name type="scientific">Jutongia huaianensis</name>
    <dbReference type="NCBI Taxonomy" id="2763668"/>
    <lineage>
        <taxon>Bacteria</taxon>
        <taxon>Bacillati</taxon>
        <taxon>Bacillota</taxon>
        <taxon>Clostridia</taxon>
        <taxon>Lachnospirales</taxon>
        <taxon>Lachnospiraceae</taxon>
        <taxon>Jutongia</taxon>
    </lineage>
</organism>
<proteinExistence type="predicted"/>
<protein>
    <submittedName>
        <fullName evidence="2">DUF4392 domain-containing protein</fullName>
    </submittedName>
</protein>
<sequence>MNKGTPEEVTLRYSKRGMTLLKEYLQKDYCKMAAEKLLQAPKGNVLITTGFYVAGYAETDGPIGTLAVAKALEGLGYHGIVITDKYCEGFFELKNISVEYVAIDADQSVYEEILEKYRPVYMISIERCGHNLENEYANMRGDSITGQTACIDTLFELAAEKKIPTIGVGDGGNEIGMGNVRQVILEKLELNPCVVTVDDLIIATTSNWGAYALAAYMAKLSGRPVFITYEEIEEYMAQIVALGCVDGVTKQRKMGTDGFSMEIEKEIITSLKEAIA</sequence>
<dbReference type="Gene3D" id="3.90.1640.20">
    <property type="entry name" value="TON_0340"/>
    <property type="match status" value="1"/>
</dbReference>
<comment type="caution">
    <text evidence="2">The sequence shown here is derived from an EMBL/GenBank/DDBJ whole genome shotgun (WGS) entry which is preliminary data.</text>
</comment>
<dbReference type="InterPro" id="IPR025504">
    <property type="entry name" value="GLUCM_C"/>
</dbReference>
<evidence type="ECO:0000259" key="1">
    <source>
        <dbReference type="Pfam" id="PF14336"/>
    </source>
</evidence>
<dbReference type="EMBL" id="JACRSX010000011">
    <property type="protein sequence ID" value="MBC8562748.1"/>
    <property type="molecule type" value="Genomic_DNA"/>
</dbReference>
<feature type="domain" description="D-glutamate cyclase-like C-terminal" evidence="1">
    <location>
        <begin position="14"/>
        <end position="272"/>
    </location>
</feature>
<accession>A0ABR7N403</accession>
<evidence type="ECO:0000313" key="2">
    <source>
        <dbReference type="EMBL" id="MBC8562748.1"/>
    </source>
</evidence>
<gene>
    <name evidence="2" type="ORF">H8704_08945</name>
</gene>
<dbReference type="PANTHER" id="PTHR32022:SF10">
    <property type="entry name" value="D-GLUTAMATE CYCLASE, MITOCHONDRIAL"/>
    <property type="match status" value="1"/>
</dbReference>
<reference evidence="2 3" key="1">
    <citation type="submission" date="2020-08" db="EMBL/GenBank/DDBJ databases">
        <title>Genome public.</title>
        <authorList>
            <person name="Liu C."/>
            <person name="Sun Q."/>
        </authorList>
    </citation>
    <scope>NUCLEOTIDE SEQUENCE [LARGE SCALE GENOMIC DNA]</scope>
    <source>
        <strain evidence="2 3">NSJ-37</strain>
    </source>
</reference>
<dbReference type="RefSeq" id="WP_249298032.1">
    <property type="nucleotide sequence ID" value="NZ_JACRSX010000011.1"/>
</dbReference>
<dbReference type="PANTHER" id="PTHR32022">
    <property type="entry name" value="D-GLUTAMATE CYCLASE, MITOCHONDRIAL"/>
    <property type="match status" value="1"/>
</dbReference>